<protein>
    <submittedName>
        <fullName evidence="2">Helix-turn-helix protein</fullName>
    </submittedName>
</protein>
<dbReference type="AlphaFoldDB" id="A0A4Q7KGS1"/>
<comment type="caution">
    <text evidence="2">The sequence shown here is derived from an EMBL/GenBank/DDBJ whole genome shotgun (WGS) entry which is preliminary data.</text>
</comment>
<evidence type="ECO:0000313" key="2">
    <source>
        <dbReference type="EMBL" id="RZS34060.1"/>
    </source>
</evidence>
<accession>A0A4Q7KGS1</accession>
<dbReference type="Pfam" id="PF13560">
    <property type="entry name" value="HTH_31"/>
    <property type="match status" value="1"/>
</dbReference>
<feature type="domain" description="DUF5753" evidence="1">
    <location>
        <begin position="100"/>
        <end position="278"/>
    </location>
</feature>
<sequence>MTEFRPGVRTRRVARELRKWRERIGLQSKEAADRARWSAAKMSKVEHASQPIAGTDVLALGIVYDIPEKERDRLYRAALTAGDRGWWHDYDTDALVPAVQDFVELESEASMLRTFKPDLVPGLLQTEAYLTALVRAMVPKPSEDVIRRRIETRNVRQERVLTERAMRIHAVIWEAALRQNVGGETVMEGQLRRLLDLRERSNITIQVLPLGSGAHPAAGSSFQMLSFVEEHLDDVVYIEDFTQGFYLEEPEQVRGYRLNFDRLRKTALDPAESAELVAQLARDLRR</sequence>
<keyword evidence="3" id="KW-1185">Reference proteome</keyword>
<name>A0A4Q7KGS1_9PSEU</name>
<organism evidence="2 3">
    <name type="scientific">Herbihabitans rhizosphaerae</name>
    <dbReference type="NCBI Taxonomy" id="1872711"/>
    <lineage>
        <taxon>Bacteria</taxon>
        <taxon>Bacillati</taxon>
        <taxon>Actinomycetota</taxon>
        <taxon>Actinomycetes</taxon>
        <taxon>Pseudonocardiales</taxon>
        <taxon>Pseudonocardiaceae</taxon>
        <taxon>Herbihabitans</taxon>
    </lineage>
</organism>
<evidence type="ECO:0000313" key="3">
    <source>
        <dbReference type="Proteomes" id="UP000294257"/>
    </source>
</evidence>
<dbReference type="InterPro" id="IPR043917">
    <property type="entry name" value="DUF5753"/>
</dbReference>
<evidence type="ECO:0000259" key="1">
    <source>
        <dbReference type="Pfam" id="PF19054"/>
    </source>
</evidence>
<proteinExistence type="predicted"/>
<reference evidence="2 3" key="1">
    <citation type="submission" date="2019-02" db="EMBL/GenBank/DDBJ databases">
        <title>Genomic Encyclopedia of Type Strains, Phase IV (KMG-IV): sequencing the most valuable type-strain genomes for metagenomic binning, comparative biology and taxonomic classification.</title>
        <authorList>
            <person name="Goeker M."/>
        </authorList>
    </citation>
    <scope>NUCLEOTIDE SEQUENCE [LARGE SCALE GENOMIC DNA]</scope>
    <source>
        <strain evidence="2 3">DSM 101727</strain>
    </source>
</reference>
<dbReference type="Proteomes" id="UP000294257">
    <property type="component" value="Unassembled WGS sequence"/>
</dbReference>
<dbReference type="Pfam" id="PF19054">
    <property type="entry name" value="DUF5753"/>
    <property type="match status" value="1"/>
</dbReference>
<gene>
    <name evidence="2" type="ORF">EV193_110210</name>
</gene>
<dbReference type="EMBL" id="SGWQ01000010">
    <property type="protein sequence ID" value="RZS34060.1"/>
    <property type="molecule type" value="Genomic_DNA"/>
</dbReference>
<dbReference type="RefSeq" id="WP_165401506.1">
    <property type="nucleotide sequence ID" value="NZ_SGWQ01000010.1"/>
</dbReference>